<evidence type="ECO:0000313" key="3">
    <source>
        <dbReference type="Proteomes" id="UP000051802"/>
    </source>
</evidence>
<protein>
    <submittedName>
        <fullName evidence="2">Uncharacterized protein</fullName>
    </submittedName>
</protein>
<reference evidence="2 3" key="1">
    <citation type="submission" date="2015-10" db="EMBL/GenBank/DDBJ databases">
        <title>Genome sequencing and analysis of members of genus Stenotrophomonas.</title>
        <authorList>
            <person name="Patil P.P."/>
            <person name="Midha S."/>
            <person name="Patil P.B."/>
        </authorList>
    </citation>
    <scope>NUCLEOTIDE SEQUENCE [LARGE SCALE GENOMIC DNA]</scope>
    <source>
        <strain evidence="2 3">JCM 16536</strain>
    </source>
</reference>
<keyword evidence="1" id="KW-0812">Transmembrane</keyword>
<dbReference type="RefSeq" id="WP_057646198.1">
    <property type="nucleotide sequence ID" value="NZ_LLXU01000069.1"/>
</dbReference>
<dbReference type="EMBL" id="LLXU01000069">
    <property type="protein sequence ID" value="KRG44201.1"/>
    <property type="molecule type" value="Genomic_DNA"/>
</dbReference>
<evidence type="ECO:0000256" key="1">
    <source>
        <dbReference type="SAM" id="Phobius"/>
    </source>
</evidence>
<proteinExistence type="predicted"/>
<keyword evidence="1" id="KW-0472">Membrane</keyword>
<sequence>MFLRLACVLYAIGLLSMPFSKGGLFGPTMLSYCSAAFTLGLHSALNAPRLAEGSHLMLILFRSLPMLLPLAAIAIHWMATYMDPSVAG</sequence>
<feature type="transmembrane region" description="Helical" evidence="1">
    <location>
        <begin position="59"/>
        <end position="79"/>
    </location>
</feature>
<dbReference type="Proteomes" id="UP000051802">
    <property type="component" value="Unassembled WGS sequence"/>
</dbReference>
<organism evidence="2 3">
    <name type="scientific">Stenotrophomonas panacihumi</name>
    <dbReference type="NCBI Taxonomy" id="676599"/>
    <lineage>
        <taxon>Bacteria</taxon>
        <taxon>Pseudomonadati</taxon>
        <taxon>Pseudomonadota</taxon>
        <taxon>Gammaproteobacteria</taxon>
        <taxon>Lysobacterales</taxon>
        <taxon>Lysobacteraceae</taxon>
        <taxon>Stenotrophomonas</taxon>
    </lineage>
</organism>
<gene>
    <name evidence="2" type="ORF">ARC20_08670</name>
</gene>
<comment type="caution">
    <text evidence="2">The sequence shown here is derived from an EMBL/GenBank/DDBJ whole genome shotgun (WGS) entry which is preliminary data.</text>
</comment>
<name>A0A0R0AII0_9GAMM</name>
<accession>A0A0R0AII0</accession>
<evidence type="ECO:0000313" key="2">
    <source>
        <dbReference type="EMBL" id="KRG44201.1"/>
    </source>
</evidence>
<keyword evidence="1" id="KW-1133">Transmembrane helix</keyword>
<dbReference type="AlphaFoldDB" id="A0A0R0AII0"/>
<keyword evidence="3" id="KW-1185">Reference proteome</keyword>